<comment type="similarity">
    <text evidence="6">Belongs to the nlpA lipoprotein family.</text>
</comment>
<keyword evidence="10" id="KW-1185">Reference proteome</keyword>
<keyword evidence="5 6" id="KW-0449">Lipoprotein</keyword>
<feature type="lipid moiety-binding region" description="S-diacylglycerol cysteine" evidence="7">
    <location>
        <position position="20"/>
    </location>
</feature>
<keyword evidence="2 8" id="KW-0732">Signal</keyword>
<dbReference type="Pfam" id="PF03180">
    <property type="entry name" value="Lipoprotein_9"/>
    <property type="match status" value="1"/>
</dbReference>
<dbReference type="AlphaFoldDB" id="A0A6H1UCQ7"/>
<evidence type="ECO:0000256" key="3">
    <source>
        <dbReference type="ARBA" id="ARBA00023136"/>
    </source>
</evidence>
<dbReference type="InterPro" id="IPR004872">
    <property type="entry name" value="Lipoprotein_NlpA"/>
</dbReference>
<dbReference type="CDD" id="cd13598">
    <property type="entry name" value="PBP2_lipoprotein_IlpA_like"/>
    <property type="match status" value="1"/>
</dbReference>
<dbReference type="GO" id="GO:0016020">
    <property type="term" value="C:membrane"/>
    <property type="evidence" value="ECO:0007669"/>
    <property type="project" value="UniProtKB-SubCell"/>
</dbReference>
<evidence type="ECO:0000256" key="5">
    <source>
        <dbReference type="ARBA" id="ARBA00023288"/>
    </source>
</evidence>
<evidence type="ECO:0000256" key="2">
    <source>
        <dbReference type="ARBA" id="ARBA00022729"/>
    </source>
</evidence>
<gene>
    <name evidence="9" type="primary">metQ</name>
    <name evidence="9" type="ORF">HER31_08185</name>
</gene>
<evidence type="ECO:0000256" key="7">
    <source>
        <dbReference type="PIRSR" id="PIRSR002854-1"/>
    </source>
</evidence>
<dbReference type="Proteomes" id="UP000501602">
    <property type="component" value="Chromosome"/>
</dbReference>
<dbReference type="NCBIfam" id="TIGR00363">
    <property type="entry name" value="MetQ/NlpA family lipoprotein"/>
    <property type="match status" value="1"/>
</dbReference>
<feature type="signal peptide" evidence="8">
    <location>
        <begin position="1"/>
        <end position="18"/>
    </location>
</feature>
<protein>
    <recommendedName>
        <fullName evidence="6">Lipoprotein</fullName>
    </recommendedName>
</protein>
<dbReference type="RefSeq" id="WP_168660112.1">
    <property type="nucleotide sequence ID" value="NZ_CP051180.1"/>
</dbReference>
<evidence type="ECO:0000256" key="8">
    <source>
        <dbReference type="SAM" id="SignalP"/>
    </source>
</evidence>
<dbReference type="NCBIfam" id="NF008285">
    <property type="entry name" value="PRK11063.1"/>
    <property type="match status" value="1"/>
</dbReference>
<dbReference type="PANTHER" id="PTHR30429">
    <property type="entry name" value="D-METHIONINE-BINDING LIPOPROTEIN METQ"/>
    <property type="match status" value="1"/>
</dbReference>
<evidence type="ECO:0000256" key="4">
    <source>
        <dbReference type="ARBA" id="ARBA00023139"/>
    </source>
</evidence>
<dbReference type="PIRSF" id="PIRSF002854">
    <property type="entry name" value="MetQ"/>
    <property type="match status" value="1"/>
</dbReference>
<dbReference type="PROSITE" id="PS51257">
    <property type="entry name" value="PROKAR_LIPOPROTEIN"/>
    <property type="match status" value="1"/>
</dbReference>
<keyword evidence="4" id="KW-0564">Palmitate</keyword>
<feature type="chain" id="PRO_5026356478" description="Lipoprotein" evidence="8">
    <location>
        <begin position="19"/>
        <end position="265"/>
    </location>
</feature>
<dbReference type="Gene3D" id="3.40.190.10">
    <property type="entry name" value="Periplasmic binding protein-like II"/>
    <property type="match status" value="2"/>
</dbReference>
<accession>A0A6H1UCQ7</accession>
<reference evidence="9 10" key="1">
    <citation type="submission" date="2020-04" db="EMBL/GenBank/DDBJ databases">
        <title>Ferrimonas sp. S7 isolated from sea water.</title>
        <authorList>
            <person name="Bae S.S."/>
            <person name="Baek K."/>
        </authorList>
    </citation>
    <scope>NUCLEOTIDE SEQUENCE [LARGE SCALE GENOMIC DNA]</scope>
    <source>
        <strain evidence="9 10">S7</strain>
    </source>
</reference>
<comment type="subcellular location">
    <subcellularLocation>
        <location evidence="1">Membrane</location>
        <topology evidence="1">Lipid-anchor</topology>
    </subcellularLocation>
</comment>
<name>A0A6H1UCQ7_9GAMM</name>
<keyword evidence="3" id="KW-0472">Membrane</keyword>
<evidence type="ECO:0000256" key="6">
    <source>
        <dbReference type="PIRNR" id="PIRNR002854"/>
    </source>
</evidence>
<organism evidence="9 10">
    <name type="scientific">Ferrimonas lipolytica</name>
    <dbReference type="NCBI Taxonomy" id="2724191"/>
    <lineage>
        <taxon>Bacteria</taxon>
        <taxon>Pseudomonadati</taxon>
        <taxon>Pseudomonadota</taxon>
        <taxon>Gammaproteobacteria</taxon>
        <taxon>Alteromonadales</taxon>
        <taxon>Ferrimonadaceae</taxon>
        <taxon>Ferrimonas</taxon>
    </lineage>
</organism>
<sequence length="265" mass="28623">MKKTIRNLFAVAATLVLAACGNEPASNTLKLGAIAGPEAQVAEVAAKIAKEKYGLDVEIIAFTDYVTPNAALHDGSIDLNAFQHRPYLDAQIDARGYEIVAVGNTFVYPIAAYSSSIQSLEQLPQNAKVAVPNDPTNLGRSLVLLEQQGLLKLKAGVGVAATPRDIVENPKEIEILELEAAQLPRSLQDVSFAVINNTFAGQAGLTLEKEGLFVESKDSPYVNLIVARSNNQNDERVKQFVDAYHSDAVYQRASELFNGNIVKGW</sequence>
<dbReference type="SUPFAM" id="SSF53850">
    <property type="entry name" value="Periplasmic binding protein-like II"/>
    <property type="match status" value="1"/>
</dbReference>
<evidence type="ECO:0000313" key="10">
    <source>
        <dbReference type="Proteomes" id="UP000501602"/>
    </source>
</evidence>
<evidence type="ECO:0000313" key="9">
    <source>
        <dbReference type="EMBL" id="QIZ76851.1"/>
    </source>
</evidence>
<proteinExistence type="inferred from homology"/>
<dbReference type="PANTHER" id="PTHR30429:SF1">
    <property type="entry name" value="D-METHIONINE-BINDING LIPOPROTEIN METQ-RELATED"/>
    <property type="match status" value="1"/>
</dbReference>
<dbReference type="KEGG" id="fes:HER31_08185"/>
<evidence type="ECO:0000256" key="1">
    <source>
        <dbReference type="ARBA" id="ARBA00004635"/>
    </source>
</evidence>
<dbReference type="EMBL" id="CP051180">
    <property type="protein sequence ID" value="QIZ76851.1"/>
    <property type="molecule type" value="Genomic_DNA"/>
</dbReference>